<protein>
    <submittedName>
        <fullName evidence="2">Uncharacterized protein</fullName>
    </submittedName>
</protein>
<keyword evidence="1" id="KW-0732">Signal</keyword>
<reference evidence="2 3" key="1">
    <citation type="submission" date="2018-06" db="EMBL/GenBank/DDBJ databases">
        <title>Genomic Encyclopedia of Archaeal and Bacterial Type Strains, Phase II (KMG-II): from individual species to whole genera.</title>
        <authorList>
            <person name="Goeker M."/>
        </authorList>
    </citation>
    <scope>NUCLEOTIDE SEQUENCE [LARGE SCALE GENOMIC DNA]</scope>
    <source>
        <strain evidence="2 3">DSM 12408</strain>
    </source>
</reference>
<name>A0A327RQ71_9FLAO</name>
<evidence type="ECO:0000313" key="3">
    <source>
        <dbReference type="Proteomes" id="UP000248987"/>
    </source>
</evidence>
<dbReference type="AlphaFoldDB" id="A0A327RQ71"/>
<evidence type="ECO:0000313" key="2">
    <source>
        <dbReference type="EMBL" id="RAJ17733.1"/>
    </source>
</evidence>
<proteinExistence type="predicted"/>
<comment type="caution">
    <text evidence="2">The sequence shown here is derived from an EMBL/GenBank/DDBJ whole genome shotgun (WGS) entry which is preliminary data.</text>
</comment>
<keyword evidence="3" id="KW-1185">Reference proteome</keyword>
<organism evidence="2 3">
    <name type="scientific">Gelidibacter algens</name>
    <dbReference type="NCBI Taxonomy" id="49280"/>
    <lineage>
        <taxon>Bacteria</taxon>
        <taxon>Pseudomonadati</taxon>
        <taxon>Bacteroidota</taxon>
        <taxon>Flavobacteriia</taxon>
        <taxon>Flavobacteriales</taxon>
        <taxon>Flavobacteriaceae</taxon>
        <taxon>Gelidibacter</taxon>
    </lineage>
</organism>
<evidence type="ECO:0000256" key="1">
    <source>
        <dbReference type="SAM" id="SignalP"/>
    </source>
</evidence>
<feature type="chain" id="PRO_5016276218" evidence="1">
    <location>
        <begin position="20"/>
        <end position="314"/>
    </location>
</feature>
<dbReference type="EMBL" id="QLLQ01000030">
    <property type="protein sequence ID" value="RAJ17733.1"/>
    <property type="molecule type" value="Genomic_DNA"/>
</dbReference>
<dbReference type="RefSeq" id="WP_146608989.1">
    <property type="nucleotide sequence ID" value="NZ_QLLQ01000030.1"/>
</dbReference>
<dbReference type="Proteomes" id="UP000248987">
    <property type="component" value="Unassembled WGS sequence"/>
</dbReference>
<accession>A0A327RQ71</accession>
<sequence>MLRFLIGLITFFIIQSTSAQCEMLVELTKDLANPKTKQAFKNYIKGNDDGMYSYLQLAKAGRTELRTSVEALQAFTKLQKNEKLIKLGVSKGDLAGMLKKGWGGPPEIPAFNIFCDELNDLINILPVNTKNLKSYLGSEGFTNAASYTQRHSYLQLQRLLENKEILSKADEVIFESEISVSAFGIGNSVSDIHIVWQGRKLEVETKAGVNFFKGIDESNFMTQSGNSLMTVSNIEDYKVFLNPGLVDGVNKEASIKKVIDAWSKQSWFKETKIVDKFKKYGESKGFDFTDYTVEEYLKMKTEWFDEIFINNISK</sequence>
<gene>
    <name evidence="2" type="ORF">LX77_03839</name>
</gene>
<feature type="signal peptide" evidence="1">
    <location>
        <begin position="1"/>
        <end position="19"/>
    </location>
</feature>